<evidence type="ECO:0000256" key="2">
    <source>
        <dbReference type="ARBA" id="ARBA00004496"/>
    </source>
</evidence>
<dbReference type="PANTHER" id="PTHR32170">
    <property type="entry name" value="PROTEASOME ACTIVATOR COMPLEX SUBUNIT 4"/>
    <property type="match status" value="1"/>
</dbReference>
<evidence type="ECO:0000256" key="3">
    <source>
        <dbReference type="ARBA" id="ARBA00005739"/>
    </source>
</evidence>
<dbReference type="GO" id="GO:0016504">
    <property type="term" value="F:peptidase activator activity"/>
    <property type="evidence" value="ECO:0007669"/>
    <property type="project" value="InterPro"/>
</dbReference>
<dbReference type="GO" id="GO:0010499">
    <property type="term" value="P:proteasomal ubiquitin-independent protein catabolic process"/>
    <property type="evidence" value="ECO:0007669"/>
    <property type="project" value="TreeGrafter"/>
</dbReference>
<dbReference type="GO" id="GO:0070628">
    <property type="term" value="F:proteasome binding"/>
    <property type="evidence" value="ECO:0007669"/>
    <property type="project" value="InterPro"/>
</dbReference>
<gene>
    <name evidence="14" type="primary">LOC106169600</name>
</gene>
<feature type="domain" description="Proteasome activator Blm10 middle HEAT repeats region" evidence="11">
    <location>
        <begin position="312"/>
        <end position="808"/>
    </location>
</feature>
<dbReference type="SUPFAM" id="SSF48371">
    <property type="entry name" value="ARM repeat"/>
    <property type="match status" value="2"/>
</dbReference>
<evidence type="ECO:0000256" key="8">
    <source>
        <dbReference type="ARBA" id="ARBA00023242"/>
    </source>
</evidence>
<dbReference type="GO" id="GO:0005829">
    <property type="term" value="C:cytosol"/>
    <property type="evidence" value="ECO:0007669"/>
    <property type="project" value="TreeGrafter"/>
</dbReference>
<feature type="domain" description="Proteasome activator complex subunit 4 C-terminal" evidence="10">
    <location>
        <begin position="1765"/>
        <end position="1851"/>
    </location>
</feature>
<evidence type="ECO:0000256" key="7">
    <source>
        <dbReference type="ARBA" id="ARBA00023204"/>
    </source>
</evidence>
<dbReference type="STRING" id="7574.A0A1S3J2B2"/>
<keyword evidence="6" id="KW-0227">DNA damage</keyword>
<evidence type="ECO:0000259" key="10">
    <source>
        <dbReference type="Pfam" id="PF11919"/>
    </source>
</evidence>
<proteinExistence type="inferred from homology"/>
<keyword evidence="13" id="KW-1185">Reference proteome</keyword>
<dbReference type="Pfam" id="PF23096">
    <property type="entry name" value="HEAT_PSME4"/>
    <property type="match status" value="1"/>
</dbReference>
<dbReference type="GO" id="GO:0000502">
    <property type="term" value="C:proteasome complex"/>
    <property type="evidence" value="ECO:0007669"/>
    <property type="project" value="UniProtKB-KW"/>
</dbReference>
<reference evidence="14" key="1">
    <citation type="submission" date="2025-08" db="UniProtKB">
        <authorList>
            <consortium name="RefSeq"/>
        </authorList>
    </citation>
    <scope>IDENTIFICATION</scope>
    <source>
        <tissue evidence="14">Gonads</tissue>
    </source>
</reference>
<dbReference type="InterPro" id="IPR035309">
    <property type="entry name" value="PSME4"/>
</dbReference>
<feature type="compositionally biased region" description="Basic and acidic residues" evidence="9">
    <location>
        <begin position="1545"/>
        <end position="1561"/>
    </location>
</feature>
<dbReference type="GO" id="GO:0016607">
    <property type="term" value="C:nuclear speck"/>
    <property type="evidence" value="ECO:0007669"/>
    <property type="project" value="UniProtKB-SubCell"/>
</dbReference>
<evidence type="ECO:0000256" key="4">
    <source>
        <dbReference type="ARBA" id="ARBA00022490"/>
    </source>
</evidence>
<evidence type="ECO:0000259" key="11">
    <source>
        <dbReference type="Pfam" id="PF16507"/>
    </source>
</evidence>
<dbReference type="RefSeq" id="XP_013404552.1">
    <property type="nucleotide sequence ID" value="XM_013549098.1"/>
</dbReference>
<feature type="region of interest" description="Disordered" evidence="9">
    <location>
        <begin position="1540"/>
        <end position="1579"/>
    </location>
</feature>
<protein>
    <submittedName>
        <fullName evidence="14">Proteasome activator complex subunit 4</fullName>
    </submittedName>
</protein>
<dbReference type="InterPro" id="IPR055455">
    <property type="entry name" value="HEAT_PSME4"/>
</dbReference>
<dbReference type="GeneID" id="106169600"/>
<organism evidence="13 14">
    <name type="scientific">Lingula anatina</name>
    <name type="common">Brachiopod</name>
    <name type="synonym">Lingula unguis</name>
    <dbReference type="NCBI Taxonomy" id="7574"/>
    <lineage>
        <taxon>Eukaryota</taxon>
        <taxon>Metazoa</taxon>
        <taxon>Spiralia</taxon>
        <taxon>Lophotrochozoa</taxon>
        <taxon>Brachiopoda</taxon>
        <taxon>Linguliformea</taxon>
        <taxon>Lingulata</taxon>
        <taxon>Lingulida</taxon>
        <taxon>Linguloidea</taxon>
        <taxon>Lingulidae</taxon>
        <taxon>Lingula</taxon>
    </lineage>
</organism>
<evidence type="ECO:0000313" key="13">
    <source>
        <dbReference type="Proteomes" id="UP000085678"/>
    </source>
</evidence>
<evidence type="ECO:0000256" key="6">
    <source>
        <dbReference type="ARBA" id="ARBA00022763"/>
    </source>
</evidence>
<comment type="similarity">
    <text evidence="3">Belongs to the BLM10 family.</text>
</comment>
<feature type="domain" description="Proteasome activator complex subunit 4-like HEAT repeat-like" evidence="12">
    <location>
        <begin position="1164"/>
        <end position="1455"/>
    </location>
</feature>
<evidence type="ECO:0000256" key="5">
    <source>
        <dbReference type="ARBA" id="ARBA00022737"/>
    </source>
</evidence>
<dbReference type="InterPro" id="IPR021843">
    <property type="entry name" value="PSME4_C"/>
</dbReference>
<sequence>MDEWEERLGFKPQREDVYNKLLPYAEGLDQESVEQLAEIKTHLSRSIQLCDVKVGVVHWVSQLTKYIRCHGLKFSKEDHICFVKILFEMITIPDLELSLVQKFSTLFISLLKKKELLSREDLELPWKPLYKLAEEVFYSTYEPHGLALFPPTIESHIKSVVRMARPYFSVESTQEMLEEWRPLMCPFDTTMGKAMKYFELFLPTMLPPEHHDKGFRLWFEEFMNLYDSAHNSPSWEANLVVLFARLAIHNTGYVDWNPYLPKIMTRFLRSFDLNVGTAAVQASRPHNHYDLSVVTIWISYLMGGDSTVQDHLEKLFRAIETFYHPSNHGKWTLKLMSFLSKLPLAVVKRVHRERHKKPSWEPLALESHRLTDEQITRFVKSMKDIVFLAMFSKYGSSDSAAAMHNLALLRPELIIPSLLEQLYPSLETLTEPHRLTACMNCLNAVARSMLSNTKWYPDGRNHLLPILNLSLPGIDPNDFKKSLVTFQLLSTFTAMVPFVDCSGASQQRQDLDENEMELCSATAQFEDVVLQFLDRAFAVIEMNTTEVSSSRTGSLSEVRLNPQELMIKVGMFSTVNAVFQQCSGPIFDSVLHKLFNYVSSSLCEIRLAGRFVADLIRSAARASPVKTLKKFVPFFCRNIKELTESDDVQKEEHLDDSLLFNLQLLSEVVRCDGKAFLPFKEDLLHILKKSLHLTSKPGYELARNLLTHLLKALTLIYTVDYRSVTKDWDAPLAEYLPIRDWAKPGDLDNMGVEWHVPSEEEMEFAKQLLEDCLLPELHKLEQFCNGQKMDRQEVICSLGIVQETISGAGSVFSPLLGKPIQLAESEVPLRRFKHICGFENQVVKLNGEEVRPLILRTVKRVLAHILSSHEDDTKSLFHIIQIYNLLLFYNGEWKEEFEARWRSFHIVKKAMGNKLQGKKQHLRAVLVDRLQLQHEWRMLNRVDKTFTDLHKEIFDDLLTLSVSRYREVRQKAQAAITKGFNLFTYSYKLFLSDILKYLKDPTMEHHQFKGGLYLVLGTVDKRCLATKRSWEILNQIWPVLVQAQHSEKPSILKLIDDIADKVHKHLTTISVNIQVPPHCLEVAQLPWSTQSPKPVLPPANSEEMKHGLEQQEERNSCYTQQYYKLVNTLVELVEGGTLRWKFYQIAMELLALIIRHDAKLPQSAVNLFVKNMASETLLIRKLSLGAVSSILKQQKRKHPRMVIDPFAVSGCEQPSNGHSLPGDSRLDNAWLQYRSDTRPDTLDKWEKTVFVDKTHWGYYCWPKNMEVYAPCSQQPKLGRKREELEPEEQPIYDHFTRQDFVDKMLGFLSLEENKGKDKFSTKHYTLFKGLFRNFDDAFLPYLKPHIEKLVADTSHDGHDSSQRCAAEIISGLIRGSKHWTFDKVSSMWEWLVPVLRFAINNMTTESVTDWGTCFATASESRDPRKLHWLFEVLMESPISGAGGSFGDASRLYVLQGALAQQEWRVAELLHRLINYLIPHLKHPYKNVRDRIGSVLTSISVSDYTVPHGLPTRCPQRKEFIEGFLPQLEVLEDVEDSPPLSIATTEKMEVDKATDDVTPDEKMEVDDESAANNHVKEDADIDDPRKSAIKLCKTVMKYVQGNLSRMFHCQSPEQLKLLPVIAPLNSVTGDDDLKRETSVTLACMAQTYIPPKDISLALAIAKEVSGLKSWHARSAILQYIQVMVFSNLFNLQQPEYKEHVKELVLHLLCDDQLEVREMAAVTLGGFLHCKYFDIDHDLLQHFEKLSSTKLKKKRRLSGPLSLENLLKRHAGVLGLSACIQAYPYDVPGFMPQVLMDLSDHVDDPQPIQMTVKKTLSDFRRTHHDNWMDHKQKFTDDQLVVLTDLLVSPNYYA</sequence>
<dbReference type="InterPro" id="IPR016024">
    <property type="entry name" value="ARM-type_fold"/>
</dbReference>
<evidence type="ECO:0000256" key="9">
    <source>
        <dbReference type="SAM" id="MobiDB-lite"/>
    </source>
</evidence>
<dbReference type="Pfam" id="PF11919">
    <property type="entry name" value="PSME4_C"/>
    <property type="match status" value="1"/>
</dbReference>
<dbReference type="InterPro" id="IPR032430">
    <property type="entry name" value="Blm10_mid"/>
</dbReference>
<keyword evidence="14" id="KW-0647">Proteasome</keyword>
<evidence type="ECO:0000259" key="12">
    <source>
        <dbReference type="Pfam" id="PF23096"/>
    </source>
</evidence>
<keyword evidence="4" id="KW-0963">Cytoplasm</keyword>
<dbReference type="InParanoid" id="A0A1S3J2B2"/>
<evidence type="ECO:0000313" key="14">
    <source>
        <dbReference type="RefSeq" id="XP_013404552.1"/>
    </source>
</evidence>
<evidence type="ECO:0000256" key="1">
    <source>
        <dbReference type="ARBA" id="ARBA00004324"/>
    </source>
</evidence>
<keyword evidence="8" id="KW-0539">Nucleus</keyword>
<dbReference type="Pfam" id="PF16507">
    <property type="entry name" value="HEAT_PSME4_mid"/>
    <property type="match status" value="1"/>
</dbReference>
<keyword evidence="7" id="KW-0234">DNA repair</keyword>
<dbReference type="Proteomes" id="UP000085678">
    <property type="component" value="Unplaced"/>
</dbReference>
<dbReference type="KEGG" id="lak:106169600"/>
<keyword evidence="5" id="KW-0677">Repeat</keyword>
<comment type="subcellular location">
    <subcellularLocation>
        <location evidence="2">Cytoplasm</location>
    </subcellularLocation>
    <subcellularLocation>
        <location evidence="1">Nucleus speckle</location>
    </subcellularLocation>
</comment>
<dbReference type="GO" id="GO:0006281">
    <property type="term" value="P:DNA repair"/>
    <property type="evidence" value="ECO:0007669"/>
    <property type="project" value="UniProtKB-KW"/>
</dbReference>
<accession>A0A1S3J2B2</accession>
<dbReference type="OrthoDB" id="17907at2759"/>
<dbReference type="Gene3D" id="1.25.10.10">
    <property type="entry name" value="Leucine-rich Repeat Variant"/>
    <property type="match status" value="1"/>
</dbReference>
<name>A0A1S3J2B2_LINAN</name>
<dbReference type="PANTHER" id="PTHR32170:SF3">
    <property type="entry name" value="PROTEASOME ACTIVATOR COMPLEX SUBUNIT 4"/>
    <property type="match status" value="1"/>
</dbReference>
<dbReference type="InterPro" id="IPR011989">
    <property type="entry name" value="ARM-like"/>
</dbReference>